<dbReference type="Proteomes" id="UP001642483">
    <property type="component" value="Unassembled WGS sequence"/>
</dbReference>
<dbReference type="InterPro" id="IPR007872">
    <property type="entry name" value="DPH_MB_dom"/>
</dbReference>
<proteinExistence type="inferred from homology"/>
<comment type="caution">
    <text evidence="11">The sequence shown here is derived from an EMBL/GenBank/DDBJ whole genome shotgun (WGS) entry which is preliminary data.</text>
</comment>
<evidence type="ECO:0000256" key="7">
    <source>
        <dbReference type="ARBA" id="ARBA00041904"/>
    </source>
</evidence>
<dbReference type="InterPro" id="IPR036671">
    <property type="entry name" value="DPH_MB_sf"/>
</dbReference>
<organism evidence="11 12">
    <name type="scientific">Clavelina lepadiformis</name>
    <name type="common">Light-bulb sea squirt</name>
    <name type="synonym">Ascidia lepadiformis</name>
    <dbReference type="NCBI Taxonomy" id="159417"/>
    <lineage>
        <taxon>Eukaryota</taxon>
        <taxon>Metazoa</taxon>
        <taxon>Chordata</taxon>
        <taxon>Tunicata</taxon>
        <taxon>Ascidiacea</taxon>
        <taxon>Aplousobranchia</taxon>
        <taxon>Clavelinidae</taxon>
        <taxon>Clavelina</taxon>
    </lineage>
</organism>
<evidence type="ECO:0000259" key="10">
    <source>
        <dbReference type="PROSITE" id="PS51074"/>
    </source>
</evidence>
<dbReference type="SUPFAM" id="SSF144217">
    <property type="entry name" value="CSL zinc finger"/>
    <property type="match status" value="1"/>
</dbReference>
<dbReference type="Pfam" id="PF05207">
    <property type="entry name" value="Zn_ribbon_CSL"/>
    <property type="match status" value="1"/>
</dbReference>
<keyword evidence="12" id="KW-1185">Reference proteome</keyword>
<evidence type="ECO:0000256" key="5">
    <source>
        <dbReference type="ARBA" id="ARBA00036267"/>
    </source>
</evidence>
<name>A0ABP0FVK9_CLALP</name>
<comment type="subunit">
    <text evidence="8">Component of the 2-(3-amino-3-carboxypropyl)histidine synthase complex composed of DPH1, DPH2, DPH3 and a NADH-dependent reductase. Interacts with SERGEF.</text>
</comment>
<evidence type="ECO:0000256" key="3">
    <source>
        <dbReference type="ARBA" id="ARBA00023004"/>
    </source>
</evidence>
<feature type="domain" description="DPH-type MB" evidence="10">
    <location>
        <begin position="5"/>
        <end position="61"/>
    </location>
</feature>
<evidence type="ECO:0000256" key="8">
    <source>
        <dbReference type="ARBA" id="ARBA00046426"/>
    </source>
</evidence>
<evidence type="ECO:0000256" key="4">
    <source>
        <dbReference type="ARBA" id="ARBA00024032"/>
    </source>
</evidence>
<comment type="pathway">
    <text evidence="1">Protein modification; peptidyl-diphthamide biosynthesis.</text>
</comment>
<dbReference type="Gene3D" id="3.10.660.10">
    <property type="entry name" value="DPH Zinc finger"/>
    <property type="match status" value="1"/>
</dbReference>
<dbReference type="EMBL" id="CAWYQH010000096">
    <property type="protein sequence ID" value="CAK8682707.1"/>
    <property type="molecule type" value="Genomic_DNA"/>
</dbReference>
<gene>
    <name evidence="11" type="ORF">CVLEPA_LOCUS13350</name>
</gene>
<evidence type="ECO:0000313" key="12">
    <source>
        <dbReference type="Proteomes" id="UP001642483"/>
    </source>
</evidence>
<keyword evidence="3" id="KW-0408">Iron</keyword>
<keyword evidence="2" id="KW-0479">Metal-binding</keyword>
<dbReference type="PANTHER" id="PTHR21454">
    <property type="entry name" value="DPH3 HOMOLOG-RELATED"/>
    <property type="match status" value="1"/>
</dbReference>
<reference evidence="11 12" key="1">
    <citation type="submission" date="2024-02" db="EMBL/GenBank/DDBJ databases">
        <authorList>
            <person name="Daric V."/>
            <person name="Darras S."/>
        </authorList>
    </citation>
    <scope>NUCLEOTIDE SEQUENCE [LARGE SCALE GENOMIC DNA]</scope>
</reference>
<evidence type="ECO:0000256" key="6">
    <source>
        <dbReference type="ARBA" id="ARBA00041070"/>
    </source>
</evidence>
<sequence>MADVYHDEVEIEDFEFDEDTQTYYYPCPCGDKFEITLEELQSGEDVATCPSCSLLVKVIYDPDDFLGEELKSTVTKDSVKLTS</sequence>
<dbReference type="PROSITE" id="PS51074">
    <property type="entry name" value="DPH_MB"/>
    <property type="match status" value="1"/>
</dbReference>
<evidence type="ECO:0000313" key="11">
    <source>
        <dbReference type="EMBL" id="CAK8682707.1"/>
    </source>
</evidence>
<evidence type="ECO:0000256" key="9">
    <source>
        <dbReference type="ARBA" id="ARBA00048125"/>
    </source>
</evidence>
<dbReference type="PANTHER" id="PTHR21454:SF31">
    <property type="entry name" value="DIPHTHAMIDE BIOSYNTHESIS PROTEIN 3"/>
    <property type="match status" value="1"/>
</dbReference>
<evidence type="ECO:0000256" key="1">
    <source>
        <dbReference type="ARBA" id="ARBA00005156"/>
    </source>
</evidence>
<accession>A0ABP0FVK9</accession>
<comment type="catalytic activity">
    <reaction evidence="9">
        <text>2 [3Fe-4S](0)-[protein] + 2 Fe(2+)-[Dph3] + NADH = 2 [4Fe-4S](1+)-[protein] + 2 [Dph3] + NAD(+) + H(+)</text>
        <dbReference type="Rhea" id="RHEA:71239"/>
        <dbReference type="Rhea" id="RHEA-COMP:17997"/>
        <dbReference type="Rhea" id="RHEA-COMP:17998"/>
        <dbReference type="Rhea" id="RHEA-COMP:18001"/>
        <dbReference type="Rhea" id="RHEA-COMP:18002"/>
        <dbReference type="ChEBI" id="CHEBI:15378"/>
        <dbReference type="ChEBI" id="CHEBI:29033"/>
        <dbReference type="ChEBI" id="CHEBI:33723"/>
        <dbReference type="ChEBI" id="CHEBI:47402"/>
        <dbReference type="ChEBI" id="CHEBI:57540"/>
        <dbReference type="ChEBI" id="CHEBI:57945"/>
        <dbReference type="ChEBI" id="CHEBI:83228"/>
    </reaction>
</comment>
<comment type="similarity">
    <text evidence="4">Belongs to the DPH3 family.</text>
</comment>
<comment type="catalytic activity">
    <reaction evidence="5">
        <text>[3Fe-4S](1+)-[protein] + Fe(2+)-[Dph3] = [3Fe-4S](0)-[protein] + Fe(3+)-[Dph3]</text>
        <dbReference type="Rhea" id="RHEA:71235"/>
        <dbReference type="Rhea" id="RHEA-COMP:17996"/>
        <dbReference type="Rhea" id="RHEA-COMP:17997"/>
        <dbReference type="Rhea" id="RHEA-COMP:18002"/>
        <dbReference type="Rhea" id="RHEA-COMP:18003"/>
        <dbReference type="ChEBI" id="CHEBI:29033"/>
        <dbReference type="ChEBI" id="CHEBI:29034"/>
        <dbReference type="ChEBI" id="CHEBI:33751"/>
        <dbReference type="ChEBI" id="CHEBI:47402"/>
        <dbReference type="ChEBI" id="CHEBI:83228"/>
    </reaction>
</comment>
<dbReference type="InterPro" id="IPR044248">
    <property type="entry name" value="DPH3/4-like"/>
</dbReference>
<protein>
    <recommendedName>
        <fullName evidence="6">Diphthamide biosynthesis protein 3</fullName>
    </recommendedName>
    <alternativeName>
        <fullName evidence="7">CSL-type zinc finger-containing protein 2</fullName>
    </alternativeName>
</protein>
<evidence type="ECO:0000256" key="2">
    <source>
        <dbReference type="ARBA" id="ARBA00022723"/>
    </source>
</evidence>